<protein>
    <submittedName>
        <fullName evidence="5">SDR family NAD(P)-dependent oxidoreductase</fullName>
    </submittedName>
</protein>
<evidence type="ECO:0000313" key="5">
    <source>
        <dbReference type="EMBL" id="UYV96011.1"/>
    </source>
</evidence>
<sequence>MGRTALVIGATRGIGAATARGLLSTGYRTAGTHRAGGTVPEGVLPVEMDVRDGESIASGVKAAAAELGGLDVLVVAAGITRDKLLMRMGEEDLTEVMQVNAIGPMLACKAALAPMMRQRRGSIVLVSSMSVKYGVVGQCNYTASKGALEAFARSMAREYAARNIRVNVVAPGATDTDMMADVAEEARMAMLEGIPLGRLATAEEIASAIIHTAENTYMSGATVQVSGGI</sequence>
<organism evidence="5 6">
    <name type="scientific">Paenarthrobacter ureafaciens</name>
    <dbReference type="NCBI Taxonomy" id="37931"/>
    <lineage>
        <taxon>Bacteria</taxon>
        <taxon>Bacillati</taxon>
        <taxon>Actinomycetota</taxon>
        <taxon>Actinomycetes</taxon>
        <taxon>Micrococcales</taxon>
        <taxon>Micrococcaceae</taxon>
        <taxon>Paenarthrobacter</taxon>
    </lineage>
</organism>
<dbReference type="AlphaFoldDB" id="A0AAX3EDK8"/>
<evidence type="ECO:0000259" key="4">
    <source>
        <dbReference type="SMART" id="SM00822"/>
    </source>
</evidence>
<reference evidence="5" key="1">
    <citation type="submission" date="2022-07" db="EMBL/GenBank/DDBJ databases">
        <authorList>
            <person name="Wu T."/>
        </authorList>
    </citation>
    <scope>NUCLEOTIDE SEQUENCE</scope>
    <source>
        <strain evidence="5">SD-1</strain>
    </source>
</reference>
<dbReference type="FunFam" id="3.40.50.720:FF:000173">
    <property type="entry name" value="3-oxoacyl-[acyl-carrier protein] reductase"/>
    <property type="match status" value="1"/>
</dbReference>
<evidence type="ECO:0000313" key="6">
    <source>
        <dbReference type="Proteomes" id="UP001163293"/>
    </source>
</evidence>
<evidence type="ECO:0000256" key="1">
    <source>
        <dbReference type="ARBA" id="ARBA00006484"/>
    </source>
</evidence>
<dbReference type="PANTHER" id="PTHR42760">
    <property type="entry name" value="SHORT-CHAIN DEHYDROGENASES/REDUCTASES FAMILY MEMBER"/>
    <property type="match status" value="1"/>
</dbReference>
<keyword evidence="2" id="KW-0560">Oxidoreductase</keyword>
<gene>
    <name evidence="5" type="ORF">NL394_13060</name>
</gene>
<dbReference type="SMART" id="SM00822">
    <property type="entry name" value="PKS_KR"/>
    <property type="match status" value="1"/>
</dbReference>
<dbReference type="Proteomes" id="UP001163293">
    <property type="component" value="Chromosome"/>
</dbReference>
<dbReference type="SUPFAM" id="SSF51735">
    <property type="entry name" value="NAD(P)-binding Rossmann-fold domains"/>
    <property type="match status" value="1"/>
</dbReference>
<feature type="domain" description="Ketoreductase" evidence="4">
    <location>
        <begin position="3"/>
        <end position="174"/>
    </location>
</feature>
<dbReference type="GO" id="GO:0016616">
    <property type="term" value="F:oxidoreductase activity, acting on the CH-OH group of donors, NAD or NADP as acceptor"/>
    <property type="evidence" value="ECO:0007669"/>
    <property type="project" value="UniProtKB-ARBA"/>
</dbReference>
<dbReference type="PRINTS" id="PR00081">
    <property type="entry name" value="GDHRDH"/>
</dbReference>
<dbReference type="InterPro" id="IPR020904">
    <property type="entry name" value="Sc_DH/Rdtase_CS"/>
</dbReference>
<dbReference type="InterPro" id="IPR002347">
    <property type="entry name" value="SDR_fam"/>
</dbReference>
<keyword evidence="6" id="KW-1185">Reference proteome</keyword>
<comment type="similarity">
    <text evidence="1 3">Belongs to the short-chain dehydrogenases/reductases (SDR) family.</text>
</comment>
<evidence type="ECO:0000256" key="3">
    <source>
        <dbReference type="RuleBase" id="RU000363"/>
    </source>
</evidence>
<dbReference type="InterPro" id="IPR036291">
    <property type="entry name" value="NAD(P)-bd_dom_sf"/>
</dbReference>
<dbReference type="Pfam" id="PF00106">
    <property type="entry name" value="adh_short"/>
    <property type="match status" value="1"/>
</dbReference>
<dbReference type="RefSeq" id="WP_069695022.1">
    <property type="nucleotide sequence ID" value="NZ_CP101180.1"/>
</dbReference>
<dbReference type="InterPro" id="IPR057326">
    <property type="entry name" value="KR_dom"/>
</dbReference>
<accession>A0AAX3EDK8</accession>
<dbReference type="EMBL" id="CP101185">
    <property type="protein sequence ID" value="UYV96011.1"/>
    <property type="molecule type" value="Genomic_DNA"/>
</dbReference>
<dbReference type="PROSITE" id="PS00061">
    <property type="entry name" value="ADH_SHORT"/>
    <property type="match status" value="1"/>
</dbReference>
<name>A0AAX3EDK8_PAEUR</name>
<evidence type="ECO:0000256" key="2">
    <source>
        <dbReference type="ARBA" id="ARBA00023002"/>
    </source>
</evidence>
<proteinExistence type="inferred from homology"/>
<dbReference type="Gene3D" id="3.40.50.720">
    <property type="entry name" value="NAD(P)-binding Rossmann-like Domain"/>
    <property type="match status" value="1"/>
</dbReference>
<dbReference type="PRINTS" id="PR00080">
    <property type="entry name" value="SDRFAMILY"/>
</dbReference>
<dbReference type="PANTHER" id="PTHR42760:SF133">
    <property type="entry name" value="3-OXOACYL-[ACYL-CARRIER-PROTEIN] REDUCTASE"/>
    <property type="match status" value="1"/>
</dbReference>